<evidence type="ECO:0000313" key="3">
    <source>
        <dbReference type="Proteomes" id="UP000270296"/>
    </source>
</evidence>
<keyword evidence="1" id="KW-1133">Transmembrane helix</keyword>
<keyword evidence="1" id="KW-0812">Transmembrane</keyword>
<feature type="transmembrane region" description="Helical" evidence="1">
    <location>
        <begin position="75"/>
        <end position="95"/>
    </location>
</feature>
<dbReference type="EMBL" id="UZAM01001771">
    <property type="protein sequence ID" value="VDO84999.1"/>
    <property type="molecule type" value="Genomic_DNA"/>
</dbReference>
<feature type="transmembrane region" description="Helical" evidence="1">
    <location>
        <begin position="115"/>
        <end position="137"/>
    </location>
</feature>
<feature type="transmembrane region" description="Helical" evidence="1">
    <location>
        <begin position="47"/>
        <end position="68"/>
    </location>
</feature>
<dbReference type="AlphaFoldDB" id="A0A183IAA8"/>
<keyword evidence="3" id="KW-1185">Reference proteome</keyword>
<name>A0A183IAA8_9BILA</name>
<accession>A0A183IAA8</accession>
<dbReference type="Proteomes" id="UP000270296">
    <property type="component" value="Unassembled WGS sequence"/>
</dbReference>
<keyword evidence="1" id="KW-0472">Membrane</keyword>
<dbReference type="WBParaSite" id="SBAD_0000057401-mRNA-1">
    <property type="protein sequence ID" value="SBAD_0000057401-mRNA-1"/>
    <property type="gene ID" value="SBAD_0000057401"/>
</dbReference>
<evidence type="ECO:0000256" key="1">
    <source>
        <dbReference type="SAM" id="Phobius"/>
    </source>
</evidence>
<reference evidence="2 3" key="2">
    <citation type="submission" date="2018-11" db="EMBL/GenBank/DDBJ databases">
        <authorList>
            <consortium name="Pathogen Informatics"/>
        </authorList>
    </citation>
    <scope>NUCLEOTIDE SEQUENCE [LARGE SCALE GENOMIC DNA]</scope>
</reference>
<gene>
    <name evidence="2" type="ORF">SBAD_LOCUS552</name>
</gene>
<protein>
    <submittedName>
        <fullName evidence="4">TLC domain-containing protein</fullName>
    </submittedName>
</protein>
<organism evidence="4">
    <name type="scientific">Soboliphyme baturini</name>
    <dbReference type="NCBI Taxonomy" id="241478"/>
    <lineage>
        <taxon>Eukaryota</taxon>
        <taxon>Metazoa</taxon>
        <taxon>Ecdysozoa</taxon>
        <taxon>Nematoda</taxon>
        <taxon>Enoplea</taxon>
        <taxon>Dorylaimia</taxon>
        <taxon>Dioctophymatida</taxon>
        <taxon>Dioctophymatoidea</taxon>
        <taxon>Soboliphymatidae</taxon>
        <taxon>Soboliphyme</taxon>
    </lineage>
</organism>
<feature type="transmembrane region" description="Helical" evidence="1">
    <location>
        <begin position="21"/>
        <end position="41"/>
    </location>
</feature>
<reference evidence="4" key="1">
    <citation type="submission" date="2016-06" db="UniProtKB">
        <authorList>
            <consortium name="WormBaseParasite"/>
        </authorList>
    </citation>
    <scope>IDENTIFICATION</scope>
</reference>
<evidence type="ECO:0000313" key="4">
    <source>
        <dbReference type="WBParaSite" id="SBAD_0000057401-mRNA-1"/>
    </source>
</evidence>
<proteinExistence type="predicted"/>
<sequence>MDLNDKFRCCCNCVHVTTGTFILAEVWFCICIADFVLNYIYSTEYVALVFVALVLNGFFELLMIIGIYKTLPKLVLSYFVFLNFLYGFFLCLIAREVTTLVLALKTSHRNGLMASVIFMATCGIELAYAVWMNVIIFKCYKYLKYRKTNILNSIVKRRLSTVRKLRWPAQLYTGDVLPFHLRCHSTSYPGPQISTIEDIRGKNLRKNKIKPVHKRLEGSQLPPYASASAFGQWVHSNSKKNRSGRTYSEP</sequence>
<evidence type="ECO:0000313" key="2">
    <source>
        <dbReference type="EMBL" id="VDO84999.1"/>
    </source>
</evidence>